<dbReference type="InterPro" id="IPR023582">
    <property type="entry name" value="Impact"/>
</dbReference>
<dbReference type="InterPro" id="IPR001498">
    <property type="entry name" value="Impact_N"/>
</dbReference>
<dbReference type="Pfam" id="PF09186">
    <property type="entry name" value="DUF1949"/>
    <property type="match status" value="1"/>
</dbReference>
<gene>
    <name evidence="4" type="ORF">C5695_17855</name>
</gene>
<sequence length="222" mass="25367">MLNRYLTVKSRGEHEIVIEKSRFICHIQRAVSEEEAQAFIQSIKKQHWNATHNCSAYLIGEHDLIQKANDDGEPSGTAGVPMLEVLKKRKMKDTVVVVTRYFGGIKLGAGGLIRAYGKSVSEAINHVGMVERCLMRTMHTTIDYTWLGKVENELRASSFQLKEIHYAEDVIFETYVEETQTAQFIEWMTELTNGKSVTKEGELIYLEKDIGPIKETDEWHSE</sequence>
<accession>A0AAD0HQM0</accession>
<dbReference type="EMBL" id="CP027116">
    <property type="protein sequence ID" value="AVM25607.1"/>
    <property type="molecule type" value="Genomic_DNA"/>
</dbReference>
<dbReference type="InterPro" id="IPR015796">
    <property type="entry name" value="Impact_YigZ-like"/>
</dbReference>
<evidence type="ECO:0000313" key="4">
    <source>
        <dbReference type="EMBL" id="AVM25607.1"/>
    </source>
</evidence>
<dbReference type="PANTHER" id="PTHR16301">
    <property type="entry name" value="IMPACT-RELATED"/>
    <property type="match status" value="1"/>
</dbReference>
<evidence type="ECO:0000256" key="1">
    <source>
        <dbReference type="ARBA" id="ARBA00007665"/>
    </source>
</evidence>
<feature type="domain" description="Impact N-terminal" evidence="2">
    <location>
        <begin position="20"/>
        <end position="124"/>
    </location>
</feature>
<dbReference type="Proteomes" id="UP000264960">
    <property type="component" value="Chromosome"/>
</dbReference>
<dbReference type="GO" id="GO:0006446">
    <property type="term" value="P:regulation of translational initiation"/>
    <property type="evidence" value="ECO:0007669"/>
    <property type="project" value="TreeGrafter"/>
</dbReference>
<protein>
    <submittedName>
        <fullName evidence="4">YigZ family protein</fullName>
    </submittedName>
</protein>
<dbReference type="Pfam" id="PF01205">
    <property type="entry name" value="Impact_N"/>
    <property type="match status" value="1"/>
</dbReference>
<dbReference type="PROSITE" id="PS00910">
    <property type="entry name" value="UPF0029"/>
    <property type="match status" value="1"/>
</dbReference>
<dbReference type="SUPFAM" id="SSF54980">
    <property type="entry name" value="EF-G C-terminal domain-like"/>
    <property type="match status" value="1"/>
</dbReference>
<dbReference type="GO" id="GO:0005737">
    <property type="term" value="C:cytoplasm"/>
    <property type="evidence" value="ECO:0007669"/>
    <property type="project" value="TreeGrafter"/>
</dbReference>
<dbReference type="Gene3D" id="3.30.230.30">
    <property type="entry name" value="Impact, N-terminal domain"/>
    <property type="match status" value="1"/>
</dbReference>
<feature type="domain" description="UPF0029" evidence="3">
    <location>
        <begin position="141"/>
        <end position="195"/>
    </location>
</feature>
<dbReference type="InterPro" id="IPR015269">
    <property type="entry name" value="UPF0029_Impact_C"/>
</dbReference>
<dbReference type="RefSeq" id="WP_117732088.1">
    <property type="nucleotide sequence ID" value="NZ_CP027116.1"/>
</dbReference>
<dbReference type="InterPro" id="IPR036956">
    <property type="entry name" value="Impact_N_sf"/>
</dbReference>
<dbReference type="InterPro" id="IPR020569">
    <property type="entry name" value="UPF0029_Impact_CS"/>
</dbReference>
<name>A0AAD0HQM0_BACPU</name>
<evidence type="ECO:0000259" key="3">
    <source>
        <dbReference type="Pfam" id="PF09186"/>
    </source>
</evidence>
<dbReference type="SUPFAM" id="SSF54211">
    <property type="entry name" value="Ribosomal protein S5 domain 2-like"/>
    <property type="match status" value="1"/>
</dbReference>
<comment type="similarity">
    <text evidence="1">Belongs to the IMPACT family.</text>
</comment>
<dbReference type="NCBIfam" id="TIGR00257">
    <property type="entry name" value="IMPACT_YIGZ"/>
    <property type="match status" value="1"/>
</dbReference>
<dbReference type="InterPro" id="IPR020568">
    <property type="entry name" value="Ribosomal_Su5_D2-typ_SF"/>
</dbReference>
<proteinExistence type="inferred from homology"/>
<dbReference type="InterPro" id="IPR035647">
    <property type="entry name" value="EFG_III/V"/>
</dbReference>
<evidence type="ECO:0000313" key="5">
    <source>
        <dbReference type="Proteomes" id="UP000264960"/>
    </source>
</evidence>
<reference evidence="4 5" key="1">
    <citation type="submission" date="2018-02" db="EMBL/GenBank/DDBJ databases">
        <title>The complete genome of two Bacillus pumilus strains from Cuatro Cienegas, Coahuila, Mexico.</title>
        <authorList>
            <person name="Zarza E."/>
            <person name="Alcaraz L.D."/>
            <person name="Aguilar-Salinas B."/>
            <person name="Islas A."/>
            <person name="Olmedo-Alvarez G."/>
        </authorList>
    </citation>
    <scope>NUCLEOTIDE SEQUENCE [LARGE SCALE GENOMIC DNA]</scope>
    <source>
        <strain evidence="4 5">145</strain>
    </source>
</reference>
<dbReference type="AlphaFoldDB" id="A0AAD0HQM0"/>
<evidence type="ECO:0000259" key="2">
    <source>
        <dbReference type="Pfam" id="PF01205"/>
    </source>
</evidence>
<dbReference type="PANTHER" id="PTHR16301:SF20">
    <property type="entry name" value="IMPACT FAMILY MEMBER YIGZ"/>
    <property type="match status" value="1"/>
</dbReference>
<organism evidence="4 5">
    <name type="scientific">Bacillus pumilus</name>
    <name type="common">Bacillus mesentericus</name>
    <dbReference type="NCBI Taxonomy" id="1408"/>
    <lineage>
        <taxon>Bacteria</taxon>
        <taxon>Bacillati</taxon>
        <taxon>Bacillota</taxon>
        <taxon>Bacilli</taxon>
        <taxon>Bacillales</taxon>
        <taxon>Bacillaceae</taxon>
        <taxon>Bacillus</taxon>
    </lineage>
</organism>